<gene>
    <name evidence="1" type="ORF">OJ997_28685</name>
</gene>
<evidence type="ECO:0000313" key="2">
    <source>
        <dbReference type="Proteomes" id="UP001147653"/>
    </source>
</evidence>
<dbReference type="Proteomes" id="UP001147653">
    <property type="component" value="Unassembled WGS sequence"/>
</dbReference>
<reference evidence="1" key="1">
    <citation type="submission" date="2022-10" db="EMBL/GenBank/DDBJ databases">
        <title>The WGS of Solirubrobacter phytolaccae KCTC 29190.</title>
        <authorList>
            <person name="Jiang Z."/>
        </authorList>
    </citation>
    <scope>NUCLEOTIDE SEQUENCE</scope>
    <source>
        <strain evidence="1">KCTC 29190</strain>
    </source>
</reference>
<name>A0A9X3NI69_9ACTN</name>
<organism evidence="1 2">
    <name type="scientific">Solirubrobacter phytolaccae</name>
    <dbReference type="NCBI Taxonomy" id="1404360"/>
    <lineage>
        <taxon>Bacteria</taxon>
        <taxon>Bacillati</taxon>
        <taxon>Actinomycetota</taxon>
        <taxon>Thermoleophilia</taxon>
        <taxon>Solirubrobacterales</taxon>
        <taxon>Solirubrobacteraceae</taxon>
        <taxon>Solirubrobacter</taxon>
    </lineage>
</organism>
<accession>A0A9X3NI69</accession>
<evidence type="ECO:0000313" key="1">
    <source>
        <dbReference type="EMBL" id="MDA0184316.1"/>
    </source>
</evidence>
<comment type="caution">
    <text evidence="1">The sequence shown here is derived from an EMBL/GenBank/DDBJ whole genome shotgun (WGS) entry which is preliminary data.</text>
</comment>
<proteinExistence type="predicted"/>
<dbReference type="RefSeq" id="WP_270028763.1">
    <property type="nucleotide sequence ID" value="NZ_JAPDDP010000073.1"/>
</dbReference>
<keyword evidence="2" id="KW-1185">Reference proteome</keyword>
<protein>
    <submittedName>
        <fullName evidence="1">Uncharacterized protein</fullName>
    </submittedName>
</protein>
<dbReference type="EMBL" id="JAPDDP010000073">
    <property type="protein sequence ID" value="MDA0184316.1"/>
    <property type="molecule type" value="Genomic_DNA"/>
</dbReference>
<sequence length="67" mass="7605">MSPQTGRTLTLLNDSSEAHMAIWRLRAALPECPVMVKGRDVQIPTAERGEIDRALKRIPDARDYLSW</sequence>
<dbReference type="AlphaFoldDB" id="A0A9X3NI69"/>